<name>A0ABT5EAD4_9BACT</name>
<organism evidence="1 2">
    <name type="scientific">Nannocystis bainbridge</name>
    <dbReference type="NCBI Taxonomy" id="2995303"/>
    <lineage>
        <taxon>Bacteria</taxon>
        <taxon>Pseudomonadati</taxon>
        <taxon>Myxococcota</taxon>
        <taxon>Polyangia</taxon>
        <taxon>Nannocystales</taxon>
        <taxon>Nannocystaceae</taxon>
        <taxon>Nannocystis</taxon>
    </lineage>
</organism>
<reference evidence="1 2" key="1">
    <citation type="submission" date="2022-11" db="EMBL/GenBank/DDBJ databases">
        <title>Minimal conservation of predation-associated metabolite biosynthetic gene clusters underscores biosynthetic potential of Myxococcota including descriptions for ten novel species: Archangium lansinium sp. nov., Myxococcus landrumus sp. nov., Nannocystis bai.</title>
        <authorList>
            <person name="Ahearne A."/>
            <person name="Stevens C."/>
            <person name="Dowd S."/>
        </authorList>
    </citation>
    <scope>NUCLEOTIDE SEQUENCE [LARGE SCALE GENOMIC DNA]</scope>
    <source>
        <strain evidence="1 2">BB15-2</strain>
    </source>
</reference>
<sequence>MMLSVACFTGCDANEGFEAEDALLQLDDAELELLAEAQEAQSDDEVRESAFETELDVVSGSSLALSQTCEQWTPPFGLCQTVFITCKDPEATPGPCATLTQCYKCRDDWP</sequence>
<accession>A0ABT5EAD4</accession>
<evidence type="ECO:0000313" key="2">
    <source>
        <dbReference type="Proteomes" id="UP001221686"/>
    </source>
</evidence>
<proteinExistence type="predicted"/>
<keyword evidence="2" id="KW-1185">Reference proteome</keyword>
<dbReference type="Proteomes" id="UP001221686">
    <property type="component" value="Unassembled WGS sequence"/>
</dbReference>
<protein>
    <submittedName>
        <fullName evidence="1">Uncharacterized protein</fullName>
    </submittedName>
</protein>
<gene>
    <name evidence="1" type="ORF">POL25_38360</name>
</gene>
<dbReference type="RefSeq" id="WP_272091355.1">
    <property type="nucleotide sequence ID" value="NZ_JAQNDL010000004.1"/>
</dbReference>
<evidence type="ECO:0000313" key="1">
    <source>
        <dbReference type="EMBL" id="MDC0722817.1"/>
    </source>
</evidence>
<dbReference type="EMBL" id="JAQNDL010000004">
    <property type="protein sequence ID" value="MDC0722817.1"/>
    <property type="molecule type" value="Genomic_DNA"/>
</dbReference>
<comment type="caution">
    <text evidence="1">The sequence shown here is derived from an EMBL/GenBank/DDBJ whole genome shotgun (WGS) entry which is preliminary data.</text>
</comment>